<sequence length="148" mass="16296">MPDPTVEYIYPPGMLSGDWDEKSGNRRVTVRLAGTIESEGIGETDVIKVALSDLKTPKGQVPGKTAVEKIKWHVNGLTAILEWDRAPHAEIFRIDGNGEMSDGEIDWKKVGGKVDPGGDDRSGDILLTTTNTYDGNHYDITMEIRLKD</sequence>
<comment type="caution">
    <text evidence="1">The sequence shown here is derived from an EMBL/GenBank/DDBJ whole genome shotgun (WGS) entry which is preliminary data.</text>
</comment>
<name>A0A0F9KSC0_9ZZZZ</name>
<dbReference type="AlphaFoldDB" id="A0A0F9KSC0"/>
<protein>
    <submittedName>
        <fullName evidence="1">Uncharacterized protein</fullName>
    </submittedName>
</protein>
<gene>
    <name evidence="1" type="ORF">LCGC14_1291860</name>
</gene>
<reference evidence="1" key="1">
    <citation type="journal article" date="2015" name="Nature">
        <title>Complex archaea that bridge the gap between prokaryotes and eukaryotes.</title>
        <authorList>
            <person name="Spang A."/>
            <person name="Saw J.H."/>
            <person name="Jorgensen S.L."/>
            <person name="Zaremba-Niedzwiedzka K."/>
            <person name="Martijn J."/>
            <person name="Lind A.E."/>
            <person name="van Eijk R."/>
            <person name="Schleper C."/>
            <person name="Guy L."/>
            <person name="Ettema T.J."/>
        </authorList>
    </citation>
    <scope>NUCLEOTIDE SEQUENCE</scope>
</reference>
<dbReference type="EMBL" id="LAZR01007454">
    <property type="protein sequence ID" value="KKM85164.1"/>
    <property type="molecule type" value="Genomic_DNA"/>
</dbReference>
<accession>A0A0F9KSC0</accession>
<evidence type="ECO:0000313" key="1">
    <source>
        <dbReference type="EMBL" id="KKM85164.1"/>
    </source>
</evidence>
<organism evidence="1">
    <name type="scientific">marine sediment metagenome</name>
    <dbReference type="NCBI Taxonomy" id="412755"/>
    <lineage>
        <taxon>unclassified sequences</taxon>
        <taxon>metagenomes</taxon>
        <taxon>ecological metagenomes</taxon>
    </lineage>
</organism>
<proteinExistence type="predicted"/>